<comment type="caution">
    <text evidence="15">The sequence shown here is derived from an EMBL/GenBank/DDBJ whole genome shotgun (WGS) entry which is preliminary data.</text>
</comment>
<evidence type="ECO:0000313" key="15">
    <source>
        <dbReference type="EMBL" id="CAB9526071.1"/>
    </source>
</evidence>
<dbReference type="InterPro" id="IPR055414">
    <property type="entry name" value="LRR_R13L4/SHOC2-like"/>
</dbReference>
<dbReference type="Proteomes" id="UP001153069">
    <property type="component" value="Unassembled WGS sequence"/>
</dbReference>
<dbReference type="Pfam" id="PF23598">
    <property type="entry name" value="LRR_14"/>
    <property type="match status" value="1"/>
</dbReference>
<dbReference type="GO" id="GO:0005524">
    <property type="term" value="F:ATP binding"/>
    <property type="evidence" value="ECO:0007669"/>
    <property type="project" value="UniProtKB-KW"/>
</dbReference>
<gene>
    <name evidence="15" type="ORF">SEMRO_1771_G296650.1</name>
</gene>
<dbReference type="PANTHER" id="PTHR48005">
    <property type="entry name" value="LEUCINE RICH REPEAT KINASE 2"/>
    <property type="match status" value="1"/>
</dbReference>
<dbReference type="FunFam" id="3.80.10.10:FF:000095">
    <property type="entry name" value="LRR receptor-like serine/threonine-protein kinase GSO1"/>
    <property type="match status" value="1"/>
</dbReference>
<comment type="catalytic activity">
    <reaction evidence="10">
        <text>L-threonyl-[protein] + ATP = O-phospho-L-threonyl-[protein] + ADP + H(+)</text>
        <dbReference type="Rhea" id="RHEA:46608"/>
        <dbReference type="Rhea" id="RHEA-COMP:11060"/>
        <dbReference type="Rhea" id="RHEA-COMP:11605"/>
        <dbReference type="ChEBI" id="CHEBI:15378"/>
        <dbReference type="ChEBI" id="CHEBI:30013"/>
        <dbReference type="ChEBI" id="CHEBI:30616"/>
        <dbReference type="ChEBI" id="CHEBI:61977"/>
        <dbReference type="ChEBI" id="CHEBI:456216"/>
        <dbReference type="EC" id="2.7.11.1"/>
    </reaction>
</comment>
<evidence type="ECO:0000256" key="2">
    <source>
        <dbReference type="ARBA" id="ARBA00022527"/>
    </source>
</evidence>
<dbReference type="EMBL" id="CAICTM010001769">
    <property type="protein sequence ID" value="CAB9526071.1"/>
    <property type="molecule type" value="Genomic_DNA"/>
</dbReference>
<evidence type="ECO:0000256" key="3">
    <source>
        <dbReference type="ARBA" id="ARBA00022614"/>
    </source>
</evidence>
<dbReference type="AlphaFoldDB" id="A0A9N8ERU1"/>
<evidence type="ECO:0000256" key="12">
    <source>
        <dbReference type="SAM" id="MobiDB-lite"/>
    </source>
</evidence>
<keyword evidence="15" id="KW-0675">Receptor</keyword>
<keyword evidence="6" id="KW-0547">Nucleotide-binding</keyword>
<dbReference type="GO" id="GO:0004674">
    <property type="term" value="F:protein serine/threonine kinase activity"/>
    <property type="evidence" value="ECO:0007669"/>
    <property type="project" value="UniProtKB-KW"/>
</dbReference>
<keyword evidence="13" id="KW-1133">Transmembrane helix</keyword>
<reference evidence="15" key="1">
    <citation type="submission" date="2020-06" db="EMBL/GenBank/DDBJ databases">
        <authorList>
            <consortium name="Plant Systems Biology data submission"/>
        </authorList>
    </citation>
    <scope>NUCLEOTIDE SEQUENCE</scope>
    <source>
        <strain evidence="15">D6</strain>
    </source>
</reference>
<keyword evidence="4" id="KW-0808">Transferase</keyword>
<keyword evidence="8" id="KW-0067">ATP-binding</keyword>
<dbReference type="InterPro" id="IPR032675">
    <property type="entry name" value="LRR_dom_sf"/>
</dbReference>
<keyword evidence="2" id="KW-0723">Serine/threonine-protein kinase</keyword>
<dbReference type="Gene3D" id="3.80.10.10">
    <property type="entry name" value="Ribonuclease Inhibitor"/>
    <property type="match status" value="2"/>
</dbReference>
<sequence>MNKETGTQQTMPLPETKQPEHEQGPGATMTKDIDVAKAKDTEEETEEDTFDVENNYGFPYSEIMPLPPLEMPRSATIPGAVAVNGVGGRSFMSNNWVLAEEGWNNSPVPALGVPQQSPRVSAGNTSTGLVEARRVCDTREGLPRATEVRATDTEPKPRCRLDPRNVCAFFVLTISALALGLSFGLGRTEDPSPGHALHVSSIDSSTNTTSLLLSLAPSAAPTEPLDNLRQELPNYTLAALETFGTPQWLAMDWLGRHPDIYTMEDWRKKQLFALGTIFHSLGGPQWKEEAKRDWMLNDLDECYWFSSKFTAHSEDVVEGLSAIEYDEHPDPCNQNGEFVALYLARVDASGSLPPEVELLPSLAVIVLARLTNDPPRDISEVLPTQLRNLQHLEALQVGPTNSIGAFPSLLLDIKSLKYLAVIEMSLSGTIPTGIGSLSSLELLRIYGCNLTGTIATEFGLLSNLKQLHLYNNLLSGTLPTELVQVSSLERIVVHLNRLTGTIQTEIFSLPNLEEVSIDSNSFTGTIPSEIGKASLLQIAGLQLNSLTGTVPTEVFSLPYLGLIGLAANPITGVLPSEVGMLPHVQGMDFSYTGLTGSIPSELGLAKTLAGLSLEGSGFTGSIPPELFGLSNLNVLALGRTGLTGSFPTDFGKLPYFQGLYLMGTRLSGSIPSELGQLPYLGVLDLSNMPLLTGSIPQELSSLNFDVVKLGGSTQLTGTVPEQFCSIGAESCPLSGQKYWWLEYRIDTTECILEFGCSDTLCGCDCDCPATAVNGTI</sequence>
<dbReference type="OrthoDB" id="442066at2759"/>
<dbReference type="EC" id="2.7.11.1" evidence="1"/>
<proteinExistence type="predicted"/>
<evidence type="ECO:0000313" key="16">
    <source>
        <dbReference type="Proteomes" id="UP001153069"/>
    </source>
</evidence>
<dbReference type="SUPFAM" id="SSF52058">
    <property type="entry name" value="L domain-like"/>
    <property type="match status" value="2"/>
</dbReference>
<evidence type="ECO:0000256" key="10">
    <source>
        <dbReference type="ARBA" id="ARBA00047899"/>
    </source>
</evidence>
<evidence type="ECO:0000256" key="6">
    <source>
        <dbReference type="ARBA" id="ARBA00022741"/>
    </source>
</evidence>
<protein>
    <recommendedName>
        <fullName evidence="1">non-specific serine/threonine protein kinase</fullName>
        <ecNumber evidence="1">2.7.11.1</ecNumber>
    </recommendedName>
</protein>
<keyword evidence="13" id="KW-0812">Transmembrane</keyword>
<evidence type="ECO:0000256" key="11">
    <source>
        <dbReference type="ARBA" id="ARBA00048679"/>
    </source>
</evidence>
<feature type="compositionally biased region" description="Acidic residues" evidence="12">
    <location>
        <begin position="41"/>
        <end position="51"/>
    </location>
</feature>
<keyword evidence="9 13" id="KW-0472">Membrane</keyword>
<feature type="compositionally biased region" description="Basic and acidic residues" evidence="12">
    <location>
        <begin position="31"/>
        <end position="40"/>
    </location>
</feature>
<evidence type="ECO:0000256" key="8">
    <source>
        <dbReference type="ARBA" id="ARBA00022840"/>
    </source>
</evidence>
<evidence type="ECO:0000259" key="14">
    <source>
        <dbReference type="Pfam" id="PF23598"/>
    </source>
</evidence>
<evidence type="ECO:0000256" key="7">
    <source>
        <dbReference type="ARBA" id="ARBA00022777"/>
    </source>
</evidence>
<comment type="catalytic activity">
    <reaction evidence="11">
        <text>L-seryl-[protein] + ATP = O-phospho-L-seryl-[protein] + ADP + H(+)</text>
        <dbReference type="Rhea" id="RHEA:17989"/>
        <dbReference type="Rhea" id="RHEA-COMP:9863"/>
        <dbReference type="Rhea" id="RHEA-COMP:11604"/>
        <dbReference type="ChEBI" id="CHEBI:15378"/>
        <dbReference type="ChEBI" id="CHEBI:29999"/>
        <dbReference type="ChEBI" id="CHEBI:30616"/>
        <dbReference type="ChEBI" id="CHEBI:83421"/>
        <dbReference type="ChEBI" id="CHEBI:456216"/>
        <dbReference type="EC" id="2.7.11.1"/>
    </reaction>
</comment>
<evidence type="ECO:0000256" key="5">
    <source>
        <dbReference type="ARBA" id="ARBA00022737"/>
    </source>
</evidence>
<keyword evidence="16" id="KW-1185">Reference proteome</keyword>
<evidence type="ECO:0000256" key="13">
    <source>
        <dbReference type="SAM" id="Phobius"/>
    </source>
</evidence>
<dbReference type="InterPro" id="IPR051420">
    <property type="entry name" value="Ser_Thr_Kinases_DiverseReg"/>
</dbReference>
<organism evidence="15 16">
    <name type="scientific">Seminavis robusta</name>
    <dbReference type="NCBI Taxonomy" id="568900"/>
    <lineage>
        <taxon>Eukaryota</taxon>
        <taxon>Sar</taxon>
        <taxon>Stramenopiles</taxon>
        <taxon>Ochrophyta</taxon>
        <taxon>Bacillariophyta</taxon>
        <taxon>Bacillariophyceae</taxon>
        <taxon>Bacillariophycidae</taxon>
        <taxon>Naviculales</taxon>
        <taxon>Naviculaceae</taxon>
        <taxon>Seminavis</taxon>
    </lineage>
</organism>
<keyword evidence="3" id="KW-0433">Leucine-rich repeat</keyword>
<keyword evidence="7 15" id="KW-0418">Kinase</keyword>
<feature type="region of interest" description="Disordered" evidence="12">
    <location>
        <begin position="1"/>
        <end position="56"/>
    </location>
</feature>
<evidence type="ECO:0000256" key="9">
    <source>
        <dbReference type="ARBA" id="ARBA00023136"/>
    </source>
</evidence>
<dbReference type="PANTHER" id="PTHR48005:SF15">
    <property type="entry name" value="PROTEIN KINASE DOMAIN-CONTAINING PROTEIN"/>
    <property type="match status" value="1"/>
</dbReference>
<feature type="compositionally biased region" description="Polar residues" evidence="12">
    <location>
        <begin position="1"/>
        <end position="11"/>
    </location>
</feature>
<feature type="domain" description="Disease resistance R13L4/SHOC-2-like LRR" evidence="14">
    <location>
        <begin position="381"/>
        <end position="544"/>
    </location>
</feature>
<evidence type="ECO:0000256" key="4">
    <source>
        <dbReference type="ARBA" id="ARBA00022679"/>
    </source>
</evidence>
<feature type="transmembrane region" description="Helical" evidence="13">
    <location>
        <begin position="166"/>
        <end position="185"/>
    </location>
</feature>
<evidence type="ECO:0000256" key="1">
    <source>
        <dbReference type="ARBA" id="ARBA00012513"/>
    </source>
</evidence>
<accession>A0A9N8ERU1</accession>
<name>A0A9N8ERU1_9STRA</name>
<keyword evidence="5" id="KW-0677">Repeat</keyword>